<evidence type="ECO:0000313" key="15">
    <source>
        <dbReference type="Proteomes" id="UP000189513"/>
    </source>
</evidence>
<dbReference type="AlphaFoldDB" id="A0A061B2D0"/>
<keyword evidence="14" id="KW-0830">Ubiquinone</keyword>
<dbReference type="NCBIfam" id="TIGR01989">
    <property type="entry name" value="COQ6"/>
    <property type="match status" value="1"/>
</dbReference>
<comment type="subcellular location">
    <subcellularLocation>
        <location evidence="11">Mitochondrion inner membrane</location>
        <topology evidence="11">Peripheral membrane protein</topology>
        <orientation evidence="11">Matrix side</orientation>
    </subcellularLocation>
</comment>
<evidence type="ECO:0000256" key="3">
    <source>
        <dbReference type="ARBA" id="ARBA00022630"/>
    </source>
</evidence>
<evidence type="ECO:0000256" key="5">
    <source>
        <dbReference type="ARBA" id="ARBA00022792"/>
    </source>
</evidence>
<evidence type="ECO:0000256" key="11">
    <source>
        <dbReference type="HAMAP-Rule" id="MF_03193"/>
    </source>
</evidence>
<comment type="catalytic activity">
    <reaction evidence="11">
        <text>a 4-hydroxy-3-(all-trans-polyprenyl)benzoate + 2 reduced [2Fe-2S]-[ferredoxin] + O2 + 2 H(+) = a 3,4-dihydroxy-5-(all-trans-polyprenyl)benzoate + 2 oxidized [2Fe-2S]-[ferredoxin] + H2O</text>
        <dbReference type="Rhea" id="RHEA:81195"/>
        <dbReference type="Rhea" id="RHEA-COMP:9514"/>
        <dbReference type="Rhea" id="RHEA-COMP:10000"/>
        <dbReference type="Rhea" id="RHEA-COMP:10001"/>
        <dbReference type="Rhea" id="RHEA-COMP:10930"/>
        <dbReference type="ChEBI" id="CHEBI:15377"/>
        <dbReference type="ChEBI" id="CHEBI:15378"/>
        <dbReference type="ChEBI" id="CHEBI:15379"/>
        <dbReference type="ChEBI" id="CHEBI:33737"/>
        <dbReference type="ChEBI" id="CHEBI:33738"/>
        <dbReference type="ChEBI" id="CHEBI:64694"/>
        <dbReference type="ChEBI" id="CHEBI:78396"/>
        <dbReference type="EC" id="1.14.15.45"/>
    </reaction>
</comment>
<dbReference type="GO" id="GO:0016712">
    <property type="term" value="F:oxidoreductase activity, acting on paired donors, with incorporation or reduction of molecular oxygen, reduced flavin or flavoprotein as one donor, and incorporation of one atom of oxygen"/>
    <property type="evidence" value="ECO:0007669"/>
    <property type="project" value="UniProtKB-UniRule"/>
</dbReference>
<organism evidence="13">
    <name type="scientific">Cyberlindnera fabianii</name>
    <name type="common">Yeast</name>
    <name type="synonym">Hansenula fabianii</name>
    <dbReference type="NCBI Taxonomy" id="36022"/>
    <lineage>
        <taxon>Eukaryota</taxon>
        <taxon>Fungi</taxon>
        <taxon>Dikarya</taxon>
        <taxon>Ascomycota</taxon>
        <taxon>Saccharomycotina</taxon>
        <taxon>Saccharomycetes</taxon>
        <taxon>Phaffomycetales</taxon>
        <taxon>Phaffomycetaceae</taxon>
        <taxon>Cyberlindnera</taxon>
    </lineage>
</organism>
<comment type="catalytic activity">
    <reaction evidence="11">
        <text>a 2-methoxy-6-(all-trans-polyprenyl)phenol + 2 reduced [2Fe-2S]-[ferredoxin] + O2 + 2 H(+) = a 2-methoxy-6-(all-trans-polyprenyl)benzene-1,4-diol + 2 oxidized [2Fe-2S]-[ferredoxin] + H2O</text>
        <dbReference type="Rhea" id="RHEA:81183"/>
        <dbReference type="Rhea" id="RHEA-COMP:9551"/>
        <dbReference type="Rhea" id="RHEA-COMP:10000"/>
        <dbReference type="Rhea" id="RHEA-COMP:10001"/>
        <dbReference type="Rhea" id="RHEA-COMP:10858"/>
        <dbReference type="ChEBI" id="CHEBI:15377"/>
        <dbReference type="ChEBI" id="CHEBI:15378"/>
        <dbReference type="ChEBI" id="CHEBI:15379"/>
        <dbReference type="ChEBI" id="CHEBI:33737"/>
        <dbReference type="ChEBI" id="CHEBI:33738"/>
        <dbReference type="ChEBI" id="CHEBI:62731"/>
        <dbReference type="ChEBI" id="CHEBI:84166"/>
        <dbReference type="EC" id="1.14.15.46"/>
    </reaction>
</comment>
<comment type="function">
    <text evidence="11">FAD-dependent monooxygenase required for two non-consecutive steps during ubiquinone biosynthesis. Required for the C5-ring hydroxylation during ubiquinone biosynthesis by catalyzing the hydroxylation of 4-hydroxy-3-(all-trans-polyprenyl)benzoic acid to 3,4-dihydroxy-5-(all-trans-polyprenyl)benzoic acid. Also acts downstream of coq4, for the C1-hydroxylation during ubiquinone biosynthesis by catalyzing the hydroxylation of 2-methoxy-6-(all-trans-polyprenyl)phenol to 2-methoxy-6-(all-trans-polyprenyl)benzene-1,4-diol. The electrons required for the hydroxylation reaction are funneled indirectly to coq6 from NADPH via a ferredoxin/ferredoxin reductase system.</text>
</comment>
<dbReference type="VEuPathDB" id="FungiDB:BON22_3080"/>
<dbReference type="PANTHER" id="PTHR43876">
    <property type="entry name" value="UBIQUINONE BIOSYNTHESIS MONOOXYGENASE COQ6, MITOCHONDRIAL"/>
    <property type="match status" value="1"/>
</dbReference>
<dbReference type="EC" id="1.14.15.46" evidence="11"/>
<evidence type="ECO:0000256" key="2">
    <source>
        <dbReference type="ARBA" id="ARBA00005349"/>
    </source>
</evidence>
<gene>
    <name evidence="11" type="primary">COQ6</name>
    <name evidence="14" type="ORF">BON22_3080</name>
    <name evidence="13" type="ORF">CYFA0S_06e03158g</name>
</gene>
<reference evidence="15" key="2">
    <citation type="journal article" date="2017" name="Genome Announc.">
        <title>Genome sequences of Cyberlindnera fabianii 65, Pichia kudriavzevii 129, and Saccharomyces cerevisiae 131 isolated from fermented masau fruits in Zimbabwe.</title>
        <authorList>
            <person name="van Rijswijck I.M.H."/>
            <person name="Derks M.F.L."/>
            <person name="Abee T."/>
            <person name="de Ridder D."/>
            <person name="Smid E.J."/>
        </authorList>
    </citation>
    <scope>NUCLEOTIDE SEQUENCE [LARGE SCALE GENOMIC DNA]</scope>
    <source>
        <strain evidence="15">65</strain>
    </source>
</reference>
<keyword evidence="9 11" id="KW-0496">Mitochondrion</keyword>
<comment type="cofactor">
    <cofactor evidence="1 11">
        <name>FAD</name>
        <dbReference type="ChEBI" id="CHEBI:57692"/>
    </cofactor>
</comment>
<evidence type="ECO:0000256" key="7">
    <source>
        <dbReference type="ARBA" id="ARBA00023002"/>
    </source>
</evidence>
<evidence type="ECO:0000256" key="1">
    <source>
        <dbReference type="ARBA" id="ARBA00001974"/>
    </source>
</evidence>
<keyword evidence="7 11" id="KW-0560">Oxidoreductase</keyword>
<dbReference type="HAMAP" id="MF_03193">
    <property type="entry name" value="COQ6_monooxygenase"/>
    <property type="match status" value="1"/>
</dbReference>
<keyword evidence="4 11" id="KW-0831">Ubiquinone biosynthesis</keyword>
<dbReference type="EMBL" id="MPUK01000005">
    <property type="protein sequence ID" value="ONH66881.1"/>
    <property type="molecule type" value="Genomic_DNA"/>
</dbReference>
<keyword evidence="10 11" id="KW-0472">Membrane</keyword>
<keyword evidence="15" id="KW-1185">Reference proteome</keyword>
<reference evidence="14" key="3">
    <citation type="submission" date="2017-01" db="EMBL/GenBank/DDBJ databases">
        <authorList>
            <person name="Mah S.A."/>
            <person name="Swanson W.J."/>
            <person name="Moy G.W."/>
            <person name="Vacquier V.D."/>
        </authorList>
    </citation>
    <scope>NUCLEOTIDE SEQUENCE [LARGE SCALE GENOMIC DNA]</scope>
    <source>
        <strain evidence="14">65</strain>
    </source>
</reference>
<dbReference type="NCBIfam" id="TIGR01988">
    <property type="entry name" value="Ubi-OHases"/>
    <property type="match status" value="1"/>
</dbReference>
<dbReference type="OrthoDB" id="683240at2759"/>
<feature type="domain" description="FAD-binding" evidence="12">
    <location>
        <begin position="25"/>
        <end position="293"/>
    </location>
</feature>
<dbReference type="PANTHER" id="PTHR43876:SF7">
    <property type="entry name" value="UBIQUINONE BIOSYNTHESIS MONOOXYGENASE COQ6, MITOCHONDRIAL"/>
    <property type="match status" value="1"/>
</dbReference>
<dbReference type="InterPro" id="IPR018168">
    <property type="entry name" value="Ubi_Hdrlase_CS"/>
</dbReference>
<dbReference type="Gene3D" id="3.50.50.60">
    <property type="entry name" value="FAD/NAD(P)-binding domain"/>
    <property type="match status" value="2"/>
</dbReference>
<name>A0A061B2D0_CYBFA</name>
<accession>A0A061B2D0</accession>
<dbReference type="PROSITE" id="PS01304">
    <property type="entry name" value="UBIH"/>
    <property type="match status" value="1"/>
</dbReference>
<dbReference type="InterPro" id="IPR036188">
    <property type="entry name" value="FAD/NAD-bd_sf"/>
</dbReference>
<dbReference type="FunFam" id="3.50.50.60:FF:000021">
    <property type="entry name" value="Ubiquinone biosynthesis monooxygenase COQ6"/>
    <property type="match status" value="1"/>
</dbReference>
<dbReference type="EMBL" id="LK052891">
    <property type="protein sequence ID" value="CDR41173.1"/>
    <property type="molecule type" value="Genomic_DNA"/>
</dbReference>
<dbReference type="Pfam" id="PF01494">
    <property type="entry name" value="FAD_binding_3"/>
    <property type="match status" value="2"/>
</dbReference>
<sequence>MSLLFRRSLATVAETAIKVAEPKVVDVLIVGGGPAGLTLSAALKNSRVTRDLKVSLIEGFNLQAVRDFHQNTPEILTNRVVSLTPQTVDYLQHIGAWKWIKQERIQPYDSMIITEGLSDARLGFDHPEIATMCENVNIQSSLYQRIEELKSEAKEDFGLDIIDNTKVTQITKCPISKWPIVHLSNGEQIKTRLLVGADGFNSPVRKFAGIESRGWFYQRFGVVATLKLEYPPFQRTAYQRFLPTGPIAMLPMPEDRATMVWSTTVPLSDVLTKIDEELFVKLVNAAFLLEDVDMSYYHKKILAGETEGLLEDLDWRIEHATQKYTEDELDEKFPVRVVGIETGSRARFPLRLSHADTYVEERIALVGDAAHTTHPLAGQGLNMGQGDVQSLVHHLERGLERGLDLGNPLVLEPYWADRYPVNNMLLGVVDKLHKLYSLTAEPVVALRSFGLNAINQLGFLKDFMIKQVSGK</sequence>
<dbReference type="InterPro" id="IPR010971">
    <property type="entry name" value="UbiH/COQ6"/>
</dbReference>
<evidence type="ECO:0000256" key="4">
    <source>
        <dbReference type="ARBA" id="ARBA00022688"/>
    </source>
</evidence>
<dbReference type="GO" id="GO:0031314">
    <property type="term" value="C:extrinsic component of mitochondrial inner membrane"/>
    <property type="evidence" value="ECO:0007669"/>
    <property type="project" value="UniProtKB-UniRule"/>
</dbReference>
<keyword evidence="6 11" id="KW-0274">FAD</keyword>
<evidence type="ECO:0000256" key="8">
    <source>
        <dbReference type="ARBA" id="ARBA00023033"/>
    </source>
</evidence>
<reference evidence="13" key="1">
    <citation type="journal article" date="2014" name="Genome Announc.">
        <title>Genome sequence of the yeast Cyberlindnera fabianii (Hansenula fabianii).</title>
        <authorList>
            <person name="Freel K.C."/>
            <person name="Sarilar V."/>
            <person name="Neuveglise C."/>
            <person name="Devillers H."/>
            <person name="Friedrich A."/>
            <person name="Schacherer J."/>
        </authorList>
    </citation>
    <scope>NUCLEOTIDE SEQUENCE</scope>
    <source>
        <strain evidence="13">YJS4271</strain>
    </source>
</reference>
<evidence type="ECO:0000256" key="10">
    <source>
        <dbReference type="ARBA" id="ARBA00023136"/>
    </source>
</evidence>
<dbReference type="InterPro" id="IPR051205">
    <property type="entry name" value="UbiH/COQ6_monooxygenase"/>
</dbReference>
<dbReference type="GO" id="GO:0120538">
    <property type="term" value="F:2-methoxy-6-polyprenolphenol 4-hydroxylase activity"/>
    <property type="evidence" value="ECO:0007669"/>
    <property type="project" value="UniProtKB-EC"/>
</dbReference>
<comment type="pathway">
    <text evidence="11">Cofactor biosynthesis; ubiquinone biosynthesis.</text>
</comment>
<feature type="domain" description="FAD-binding" evidence="12">
    <location>
        <begin position="323"/>
        <end position="399"/>
    </location>
</feature>
<dbReference type="OMA" id="VKQMQVW"/>
<comment type="similarity">
    <text evidence="2 11">Belongs to the UbiH/COQ6 family.</text>
</comment>
<dbReference type="PRINTS" id="PR00420">
    <property type="entry name" value="RNGMNOXGNASE"/>
</dbReference>
<keyword evidence="5 11" id="KW-0999">Mitochondrion inner membrane</keyword>
<dbReference type="UniPathway" id="UPA00232"/>
<protein>
    <recommendedName>
        <fullName evidence="11">Ubiquinone biosynthesis monooxygenase COQ6, mitochondrial</fullName>
        <ecNumber evidence="11">1.14.15.45</ecNumber>
    </recommendedName>
    <alternativeName>
        <fullName evidence="11">2-methoxy-6-polyprenolphenol 4-hydroxylase</fullName>
        <ecNumber evidence="11">1.14.15.46</ecNumber>
    </alternativeName>
</protein>
<evidence type="ECO:0000256" key="6">
    <source>
        <dbReference type="ARBA" id="ARBA00022827"/>
    </source>
</evidence>
<keyword evidence="3 11" id="KW-0285">Flavoprotein</keyword>
<dbReference type="STRING" id="36022.A0A061B2D0"/>
<dbReference type="InterPro" id="IPR002938">
    <property type="entry name" value="FAD-bd"/>
</dbReference>
<evidence type="ECO:0000259" key="12">
    <source>
        <dbReference type="Pfam" id="PF01494"/>
    </source>
</evidence>
<evidence type="ECO:0000256" key="9">
    <source>
        <dbReference type="ARBA" id="ARBA00023128"/>
    </source>
</evidence>
<evidence type="ECO:0000313" key="13">
    <source>
        <dbReference type="EMBL" id="CDR41173.1"/>
    </source>
</evidence>
<proteinExistence type="inferred from homology"/>
<keyword evidence="8 11" id="KW-0503">Monooxygenase</keyword>
<evidence type="ECO:0000313" key="14">
    <source>
        <dbReference type="EMBL" id="ONH66881.1"/>
    </source>
</evidence>
<dbReference type="GO" id="GO:0106364">
    <property type="term" value="F:4-hydroxy-3-all-trans-polyprenylbenzoate oxygenase activity"/>
    <property type="evidence" value="ECO:0007669"/>
    <property type="project" value="UniProtKB-EC"/>
</dbReference>
<dbReference type="EC" id="1.14.15.45" evidence="11"/>
<dbReference type="GO" id="GO:0071949">
    <property type="term" value="F:FAD binding"/>
    <property type="evidence" value="ECO:0007669"/>
    <property type="project" value="InterPro"/>
</dbReference>
<dbReference type="InterPro" id="IPR000689">
    <property type="entry name" value="UbQ_mOase_COQ6"/>
</dbReference>
<dbReference type="Proteomes" id="UP000189513">
    <property type="component" value="Unassembled WGS sequence"/>
</dbReference>
<dbReference type="SUPFAM" id="SSF51905">
    <property type="entry name" value="FAD/NAD(P)-binding domain"/>
    <property type="match status" value="1"/>
</dbReference>
<comment type="subunit">
    <text evidence="11">Component of a multi-subunit COQ enzyme complex, composed of at least COQ3, COQ4, COQ5, COQ6, COQ7 and COQ9.</text>
</comment>